<gene>
    <name evidence="1" type="ORF">FS320_35230</name>
</gene>
<sequence length="59" mass="6704">MKRFVQGQERSQGTLFPACLDEYVSDENPVRVIDVFVEELDLRALGFERVIPHATGRPA</sequence>
<evidence type="ECO:0000313" key="2">
    <source>
        <dbReference type="Proteomes" id="UP000403266"/>
    </source>
</evidence>
<keyword evidence="2" id="KW-1185">Reference proteome</keyword>
<comment type="caution">
    <text evidence="1">The sequence shown here is derived from an EMBL/GenBank/DDBJ whole genome shotgun (WGS) entry which is preliminary data.</text>
</comment>
<reference evidence="1 2" key="1">
    <citation type="journal article" date="2019" name="Syst. Appl. Microbiol.">
        <title>Microvirga tunisiensis sp. nov., a root nodule symbiotic bacterium isolated from Lupinus micranthus and L. luteus grown in Northern Tunisia.</title>
        <authorList>
            <person name="Msaddak A."/>
            <person name="Rejili M."/>
            <person name="Duran D."/>
            <person name="Mars M."/>
            <person name="Palacios J.M."/>
            <person name="Ruiz-Argueso T."/>
            <person name="Rey L."/>
            <person name="Imperial J."/>
        </authorList>
    </citation>
    <scope>NUCLEOTIDE SEQUENCE [LARGE SCALE GENOMIC DNA]</scope>
    <source>
        <strain evidence="1 2">Lmie10</strain>
    </source>
</reference>
<accession>A0A5N7MU18</accession>
<evidence type="ECO:0000313" key="1">
    <source>
        <dbReference type="EMBL" id="MPR30160.1"/>
    </source>
</evidence>
<protein>
    <submittedName>
        <fullName evidence="1">IS5/IS1182 family transposase</fullName>
    </submittedName>
</protein>
<organism evidence="1 2">
    <name type="scientific">Microvirga tunisiensis</name>
    <dbReference type="NCBI Taxonomy" id="2108360"/>
    <lineage>
        <taxon>Bacteria</taxon>
        <taxon>Pseudomonadati</taxon>
        <taxon>Pseudomonadota</taxon>
        <taxon>Alphaproteobacteria</taxon>
        <taxon>Hyphomicrobiales</taxon>
        <taxon>Methylobacteriaceae</taxon>
        <taxon>Microvirga</taxon>
    </lineage>
</organism>
<dbReference type="Proteomes" id="UP000403266">
    <property type="component" value="Unassembled WGS sequence"/>
</dbReference>
<dbReference type="EMBL" id="VOSK01000319">
    <property type="protein sequence ID" value="MPR30160.1"/>
    <property type="molecule type" value="Genomic_DNA"/>
</dbReference>
<name>A0A5N7MU18_9HYPH</name>
<dbReference type="AlphaFoldDB" id="A0A5N7MU18"/>
<proteinExistence type="predicted"/>
<feature type="non-terminal residue" evidence="1">
    <location>
        <position position="59"/>
    </location>
</feature>